<evidence type="ECO:0000313" key="7">
    <source>
        <dbReference type="Proteomes" id="UP001202134"/>
    </source>
</evidence>
<keyword evidence="4" id="KW-0804">Transcription</keyword>
<keyword evidence="7" id="KW-1185">Reference proteome</keyword>
<dbReference type="InterPro" id="IPR050389">
    <property type="entry name" value="LysR-type_TF"/>
</dbReference>
<gene>
    <name evidence="6" type="ORF">L2737_09645</name>
</gene>
<organism evidence="6 7">
    <name type="scientific">Shewanella electrodiphila</name>
    <dbReference type="NCBI Taxonomy" id="934143"/>
    <lineage>
        <taxon>Bacteria</taxon>
        <taxon>Pseudomonadati</taxon>
        <taxon>Pseudomonadota</taxon>
        <taxon>Gammaproteobacteria</taxon>
        <taxon>Alteromonadales</taxon>
        <taxon>Shewanellaceae</taxon>
        <taxon>Shewanella</taxon>
    </lineage>
</organism>
<keyword evidence="3" id="KW-0238">DNA-binding</keyword>
<dbReference type="InterPro" id="IPR036388">
    <property type="entry name" value="WH-like_DNA-bd_sf"/>
</dbReference>
<dbReference type="Proteomes" id="UP001202134">
    <property type="component" value="Unassembled WGS sequence"/>
</dbReference>
<reference evidence="6 7" key="1">
    <citation type="submission" date="2022-01" db="EMBL/GenBank/DDBJ databases">
        <title>Whole genome-based taxonomy of the Shewanellaceae.</title>
        <authorList>
            <person name="Martin-Rodriguez A.J."/>
        </authorList>
    </citation>
    <scope>NUCLEOTIDE SEQUENCE [LARGE SCALE GENOMIC DNA]</scope>
    <source>
        <strain evidence="6 7">DSM 24955</strain>
    </source>
</reference>
<dbReference type="EMBL" id="JAKIKU010000004">
    <property type="protein sequence ID" value="MCL1045588.1"/>
    <property type="molecule type" value="Genomic_DNA"/>
</dbReference>
<dbReference type="InterPro" id="IPR000847">
    <property type="entry name" value="LysR_HTH_N"/>
</dbReference>
<dbReference type="SUPFAM" id="SSF46785">
    <property type="entry name" value="Winged helix' DNA-binding domain"/>
    <property type="match status" value="1"/>
</dbReference>
<protein>
    <submittedName>
        <fullName evidence="6">LysR family transcriptional regulator</fullName>
    </submittedName>
</protein>
<dbReference type="Pfam" id="PF03466">
    <property type="entry name" value="LysR_substrate"/>
    <property type="match status" value="1"/>
</dbReference>
<proteinExistence type="inferred from homology"/>
<dbReference type="PRINTS" id="PR00039">
    <property type="entry name" value="HTHLYSR"/>
</dbReference>
<comment type="similarity">
    <text evidence="1">Belongs to the LysR transcriptional regulatory family.</text>
</comment>
<dbReference type="Gene3D" id="3.40.190.10">
    <property type="entry name" value="Periplasmic binding protein-like II"/>
    <property type="match status" value="2"/>
</dbReference>
<evidence type="ECO:0000256" key="3">
    <source>
        <dbReference type="ARBA" id="ARBA00023125"/>
    </source>
</evidence>
<evidence type="ECO:0000259" key="5">
    <source>
        <dbReference type="PROSITE" id="PS50931"/>
    </source>
</evidence>
<dbReference type="InterPro" id="IPR005119">
    <property type="entry name" value="LysR_subst-bd"/>
</dbReference>
<sequence>MANAKQFDMNLLRVFNVVCHRGSFTLAAEELELTQSSVSNAIGRLKAIVGEELFVRVGRGIQPTVFAKELYQQLHQPLEDIEQVLMGLEEFDYRKAQRRFTVLANDVVIRRLQGALDRLLVNTGIEIIFKETPHNEAEIESSLMFEQVDLVLHLDFSELKMFARKKLIDEEVVCVAALNHPRLQDGLTVEQFLAEKHILFSGRTNNLPMAQALNIPIMSKRELHGEQSSFLGIMASVSKCEAIGLIPKSYADEYKTVFGLQIFPIPFKAPPLEVCMFWKNKLTQNQANKWLRDTITSIL</sequence>
<keyword evidence="2" id="KW-0805">Transcription regulation</keyword>
<dbReference type="PROSITE" id="PS50931">
    <property type="entry name" value="HTH_LYSR"/>
    <property type="match status" value="1"/>
</dbReference>
<evidence type="ECO:0000313" key="6">
    <source>
        <dbReference type="EMBL" id="MCL1045588.1"/>
    </source>
</evidence>
<comment type="caution">
    <text evidence="6">The sequence shown here is derived from an EMBL/GenBank/DDBJ whole genome shotgun (WGS) entry which is preliminary data.</text>
</comment>
<feature type="domain" description="HTH lysR-type" evidence="5">
    <location>
        <begin position="7"/>
        <end position="64"/>
    </location>
</feature>
<dbReference type="PANTHER" id="PTHR30118:SF6">
    <property type="entry name" value="HTH-TYPE TRANSCRIPTIONAL REGULATOR LEUO"/>
    <property type="match status" value="1"/>
</dbReference>
<dbReference type="Gene3D" id="1.10.10.10">
    <property type="entry name" value="Winged helix-like DNA-binding domain superfamily/Winged helix DNA-binding domain"/>
    <property type="match status" value="1"/>
</dbReference>
<dbReference type="PANTHER" id="PTHR30118">
    <property type="entry name" value="HTH-TYPE TRANSCRIPTIONAL REGULATOR LEUO-RELATED"/>
    <property type="match status" value="1"/>
</dbReference>
<name>A0ABT0KP12_9GAMM</name>
<evidence type="ECO:0000256" key="1">
    <source>
        <dbReference type="ARBA" id="ARBA00009437"/>
    </source>
</evidence>
<accession>A0ABT0KP12</accession>
<dbReference type="RefSeq" id="WP_198589619.1">
    <property type="nucleotide sequence ID" value="NZ_JAKIKU010000004.1"/>
</dbReference>
<dbReference type="Pfam" id="PF00126">
    <property type="entry name" value="HTH_1"/>
    <property type="match status" value="1"/>
</dbReference>
<dbReference type="SUPFAM" id="SSF53850">
    <property type="entry name" value="Periplasmic binding protein-like II"/>
    <property type="match status" value="1"/>
</dbReference>
<evidence type="ECO:0000256" key="2">
    <source>
        <dbReference type="ARBA" id="ARBA00023015"/>
    </source>
</evidence>
<dbReference type="InterPro" id="IPR036390">
    <property type="entry name" value="WH_DNA-bd_sf"/>
</dbReference>
<evidence type="ECO:0000256" key="4">
    <source>
        <dbReference type="ARBA" id="ARBA00023163"/>
    </source>
</evidence>